<dbReference type="AlphaFoldDB" id="A0A7S3DLM4"/>
<reference evidence="1" key="1">
    <citation type="submission" date="2021-01" db="EMBL/GenBank/DDBJ databases">
        <authorList>
            <person name="Corre E."/>
            <person name="Pelletier E."/>
            <person name="Niang G."/>
            <person name="Scheremetjew M."/>
            <person name="Finn R."/>
            <person name="Kale V."/>
            <person name="Holt S."/>
            <person name="Cochrane G."/>
            <person name="Meng A."/>
            <person name="Brown T."/>
            <person name="Cohen L."/>
        </authorList>
    </citation>
    <scope>NUCLEOTIDE SEQUENCE</scope>
    <source>
        <strain evidence="1">NIES-2562</strain>
    </source>
</reference>
<dbReference type="EMBL" id="HBIB01036759">
    <property type="protein sequence ID" value="CAE0261621.1"/>
    <property type="molecule type" value="Transcribed_RNA"/>
</dbReference>
<gene>
    <name evidence="1" type="ORF">PBIL07802_LOCUS23914</name>
</gene>
<organism evidence="1">
    <name type="scientific">Palpitomonas bilix</name>
    <dbReference type="NCBI Taxonomy" id="652834"/>
    <lineage>
        <taxon>Eukaryota</taxon>
        <taxon>Eukaryota incertae sedis</taxon>
    </lineage>
</organism>
<name>A0A7S3DLM4_9EUKA</name>
<proteinExistence type="predicted"/>
<accession>A0A7S3DLM4</accession>
<evidence type="ECO:0000313" key="1">
    <source>
        <dbReference type="EMBL" id="CAE0261621.1"/>
    </source>
</evidence>
<protein>
    <submittedName>
        <fullName evidence="1">Uncharacterized protein</fullName>
    </submittedName>
</protein>
<sequence>MKRNMGPCYAWRHAVSLHVHVLDDAVPGYLWYGNLSSWFSITIPLKDSLRFRALVSVHSKCVAPPKQQRQNQYSFLFWDIVSPHLPISLPSCNHGWASFALLPPFDK</sequence>